<evidence type="ECO:0000313" key="1">
    <source>
        <dbReference type="EMBL" id="KZS87511.1"/>
    </source>
</evidence>
<evidence type="ECO:0000313" key="2">
    <source>
        <dbReference type="Proteomes" id="UP000076722"/>
    </source>
</evidence>
<reference evidence="1 2" key="1">
    <citation type="journal article" date="2016" name="Mol. Biol. Evol.">
        <title>Comparative Genomics of Early-Diverging Mushroom-Forming Fungi Provides Insights into the Origins of Lignocellulose Decay Capabilities.</title>
        <authorList>
            <person name="Nagy L.G."/>
            <person name="Riley R."/>
            <person name="Tritt A."/>
            <person name="Adam C."/>
            <person name="Daum C."/>
            <person name="Floudas D."/>
            <person name="Sun H."/>
            <person name="Yadav J.S."/>
            <person name="Pangilinan J."/>
            <person name="Larsson K.H."/>
            <person name="Matsuura K."/>
            <person name="Barry K."/>
            <person name="Labutti K."/>
            <person name="Kuo R."/>
            <person name="Ohm R.A."/>
            <person name="Bhattacharya S.S."/>
            <person name="Shirouzu T."/>
            <person name="Yoshinaga Y."/>
            <person name="Martin F.M."/>
            <person name="Grigoriev I.V."/>
            <person name="Hibbett D.S."/>
        </authorList>
    </citation>
    <scope>NUCLEOTIDE SEQUENCE [LARGE SCALE GENOMIC DNA]</scope>
    <source>
        <strain evidence="1 2">HHB9708</strain>
    </source>
</reference>
<dbReference type="InterPro" id="IPR032675">
    <property type="entry name" value="LRR_dom_sf"/>
</dbReference>
<protein>
    <recommendedName>
        <fullName evidence="3">F-box domain-containing protein</fullName>
    </recommendedName>
</protein>
<dbReference type="SUPFAM" id="SSF52047">
    <property type="entry name" value="RNI-like"/>
    <property type="match status" value="1"/>
</dbReference>
<gene>
    <name evidence="1" type="ORF">SISNIDRAFT_490972</name>
</gene>
<dbReference type="EMBL" id="KV419448">
    <property type="protein sequence ID" value="KZS87511.1"/>
    <property type="molecule type" value="Genomic_DNA"/>
</dbReference>
<keyword evidence="2" id="KW-1185">Reference proteome</keyword>
<sequence>MSSRSRDATFMTPLNVRDAQLSPWSTPILANSSCNVIARVPFEIWWIILREVTHPSSHVLNLEPVLLSEMFRELNLGHGFNETEPKPGKLWERSLRDKLSVVLTCRTWAKVATGFLYEHFFYIPHMHHERSHNFITNLSASCPQLEDGRPYGTWVRHFDCVSPWSISRGREIISLCSNLETLRVFIPLLYTDLLHSFPSTLQSLPRLHVLSIHAKHSLGVLKPSSPLRLESLRTLCLDTPYPLNAVHNWELPNLHSFTCTVFGNETPAILLQHGKNLQTLLLHGNSDSEPGDLSLSTSCPNLLHLGIANVDTMLDVLHSHHNLKTLIISQPMVRKNYFDWTRASSVNRGSFPSLGSIGFLYSGISGSTTCAYDGIPYELREMWGKEGIRVLNRDEMIDYYFER</sequence>
<evidence type="ECO:0008006" key="3">
    <source>
        <dbReference type="Google" id="ProtNLM"/>
    </source>
</evidence>
<accession>A0A164NAB3</accession>
<name>A0A164NAB3_9AGAM</name>
<organism evidence="1 2">
    <name type="scientific">Sistotremastrum niveocremeum HHB9708</name>
    <dbReference type="NCBI Taxonomy" id="1314777"/>
    <lineage>
        <taxon>Eukaryota</taxon>
        <taxon>Fungi</taxon>
        <taxon>Dikarya</taxon>
        <taxon>Basidiomycota</taxon>
        <taxon>Agaricomycotina</taxon>
        <taxon>Agaricomycetes</taxon>
        <taxon>Sistotremastrales</taxon>
        <taxon>Sistotremastraceae</taxon>
        <taxon>Sertulicium</taxon>
        <taxon>Sertulicium niveocremeum</taxon>
    </lineage>
</organism>
<dbReference type="Gene3D" id="3.80.10.10">
    <property type="entry name" value="Ribonuclease Inhibitor"/>
    <property type="match status" value="1"/>
</dbReference>
<dbReference type="Proteomes" id="UP000076722">
    <property type="component" value="Unassembled WGS sequence"/>
</dbReference>
<proteinExistence type="predicted"/>
<dbReference type="AlphaFoldDB" id="A0A164NAB3"/>